<accession>A0A2S0MHR8</accession>
<sequence length="483" mass="51076">MQSHCSKPVAAPEDLATALARQPAAPAQDLAARLGVSLPTVHRLLRGAGAQVVTLGRARRTRHAWRRALRGWLGDWPVYRIDDQGTPHAWSTLALIAPQGCAMPLEGTGWPVPPDEPGNASAGDGWWPGLPYPLQDLRPQGYMGRQFARAVHEALQLPPDPRAWSDDDVLLALARTGSDTVGDLVVGDEALRHWQAGRLDAPAPLAEAEVAAAYLALANQAVAGGGAGSSAAGEFPKFAALRALPQGADTAGPGGARTPHVLVKFSGAGGAPAEQRWADLLLAEHLALHTCAAHLGAQGVAAAHSRWLQAGGRAFLEVERFDRHGRWGRSPLVSLEAVNAAFLGLPHRPWPEMLAPLAQGGWLAEGTLHAAQVLWWFGRLIGNTDMHLGNLSFRPHNGQLALAPAYDMLPMRYAPLGGGETPAMPLIEPVLPLPAERPQWQPAAAAALAFWQTLAQDPRASSAMRAQAGANAHRLAQAIDIAG</sequence>
<dbReference type="PANTHER" id="PTHR37419">
    <property type="entry name" value="SERINE/THREONINE-PROTEIN KINASE TOXIN HIPA"/>
    <property type="match status" value="1"/>
</dbReference>
<dbReference type="EMBL" id="CP027666">
    <property type="protein sequence ID" value="AVO35428.1"/>
    <property type="molecule type" value="Genomic_DNA"/>
</dbReference>
<dbReference type="GO" id="GO:0005829">
    <property type="term" value="C:cytosol"/>
    <property type="evidence" value="ECO:0007669"/>
    <property type="project" value="TreeGrafter"/>
</dbReference>
<dbReference type="GO" id="GO:0006355">
    <property type="term" value="P:regulation of DNA-templated transcription"/>
    <property type="evidence" value="ECO:0007669"/>
    <property type="project" value="InterPro"/>
</dbReference>
<feature type="domain" description="HTH iclR-type" evidence="5">
    <location>
        <begin position="18"/>
        <end position="46"/>
    </location>
</feature>
<dbReference type="AlphaFoldDB" id="A0A2S0MHR8"/>
<dbReference type="KEGG" id="otk:C6570_15260"/>
<reference evidence="6 7" key="1">
    <citation type="submission" date="2018-03" db="EMBL/GenBank/DDBJ databases">
        <title>Genome sequencing of Ottowia sp.</title>
        <authorList>
            <person name="Kim S.-J."/>
            <person name="Heo J."/>
            <person name="Kwon S.-W."/>
        </authorList>
    </citation>
    <scope>NUCLEOTIDE SEQUENCE [LARGE SCALE GENOMIC DNA]</scope>
    <source>
        <strain evidence="6 7">KADR8-3</strain>
    </source>
</reference>
<dbReference type="Pfam" id="PF07804">
    <property type="entry name" value="HipA_C"/>
    <property type="match status" value="1"/>
</dbReference>
<evidence type="ECO:0000313" key="7">
    <source>
        <dbReference type="Proteomes" id="UP000239709"/>
    </source>
</evidence>
<evidence type="ECO:0000256" key="3">
    <source>
        <dbReference type="ARBA" id="ARBA00022777"/>
    </source>
</evidence>
<dbReference type="InterPro" id="IPR052028">
    <property type="entry name" value="HipA_Ser/Thr_kinase"/>
</dbReference>
<dbReference type="InterPro" id="IPR012893">
    <property type="entry name" value="HipA-like_C"/>
</dbReference>
<name>A0A2S0MHR8_9BURK</name>
<evidence type="ECO:0000259" key="4">
    <source>
        <dbReference type="Pfam" id="PF07804"/>
    </source>
</evidence>
<evidence type="ECO:0000313" key="6">
    <source>
        <dbReference type="EMBL" id="AVO35428.1"/>
    </source>
</evidence>
<feature type="domain" description="HipA-like C-terminal" evidence="4">
    <location>
        <begin position="229"/>
        <end position="425"/>
    </location>
</feature>
<organism evidence="6 7">
    <name type="scientific">Ottowia oryzae</name>
    <dbReference type="NCBI Taxonomy" id="2109914"/>
    <lineage>
        <taxon>Bacteria</taxon>
        <taxon>Pseudomonadati</taxon>
        <taxon>Pseudomonadota</taxon>
        <taxon>Betaproteobacteria</taxon>
        <taxon>Burkholderiales</taxon>
        <taxon>Comamonadaceae</taxon>
        <taxon>Ottowia</taxon>
    </lineage>
</organism>
<protein>
    <submittedName>
        <fullName evidence="6">Phosphatidylinositol kinase</fullName>
    </submittedName>
</protein>
<dbReference type="PANTHER" id="PTHR37419:SF8">
    <property type="entry name" value="TOXIN YJJJ"/>
    <property type="match status" value="1"/>
</dbReference>
<dbReference type="Pfam" id="PF09339">
    <property type="entry name" value="HTH_IclR"/>
    <property type="match status" value="1"/>
</dbReference>
<keyword evidence="2" id="KW-0808">Transferase</keyword>
<dbReference type="InterPro" id="IPR005471">
    <property type="entry name" value="Tscrpt_reg_IclR_N"/>
</dbReference>
<dbReference type="GO" id="GO:0003677">
    <property type="term" value="F:DNA binding"/>
    <property type="evidence" value="ECO:0007669"/>
    <property type="project" value="InterPro"/>
</dbReference>
<keyword evidence="3 6" id="KW-0418">Kinase</keyword>
<keyword evidence="7" id="KW-1185">Reference proteome</keyword>
<dbReference type="OrthoDB" id="8555656at2"/>
<dbReference type="Proteomes" id="UP000239709">
    <property type="component" value="Chromosome"/>
</dbReference>
<dbReference type="GO" id="GO:0004674">
    <property type="term" value="F:protein serine/threonine kinase activity"/>
    <property type="evidence" value="ECO:0007669"/>
    <property type="project" value="TreeGrafter"/>
</dbReference>
<proteinExistence type="inferred from homology"/>
<evidence type="ECO:0000256" key="1">
    <source>
        <dbReference type="ARBA" id="ARBA00010164"/>
    </source>
</evidence>
<dbReference type="NCBIfam" id="NF007297">
    <property type="entry name" value="PRK09775.1"/>
    <property type="match status" value="1"/>
</dbReference>
<evidence type="ECO:0000259" key="5">
    <source>
        <dbReference type="Pfam" id="PF09339"/>
    </source>
</evidence>
<gene>
    <name evidence="6" type="ORF">C6570_15260</name>
</gene>
<comment type="similarity">
    <text evidence="1">Belongs to the HipA Ser/Thr kinase family.</text>
</comment>
<evidence type="ECO:0000256" key="2">
    <source>
        <dbReference type="ARBA" id="ARBA00022679"/>
    </source>
</evidence>